<feature type="transmembrane region" description="Helical" evidence="2">
    <location>
        <begin position="54"/>
        <end position="72"/>
    </location>
</feature>
<keyword evidence="2" id="KW-0472">Membrane</keyword>
<sequence>MTVNGETASGETAPDMPDMPGAPGVPSSMPPSLPPVAAHLADGEWHRLHWASPLLKGGFVLVAVLAFILTNLRERLVELFIPTGPGPGDGGGGGSGGGGQGGRGNPGDNGDIVSLVYSHGQTGIAILIIFGVILVAIAAFALAWRMHSFRIGSDAVEVKSGVLFRHNRQARLDRIQGIHITRPLFARLFGAARIELTVAGQDAKVELAYLGSSQVDELRREILRRASGVLESEARAAAQAADDAGVGATVGDASGFGSPEPRPGILNRRLGEFLAPELDPDAAPPESVVKITPLRLIGSLVLSEFTVVLLLVIAALVVSTVFAHHTFILFLLLPSVIGSLGYYSRRFTKSLRYSIAGTPDGVRVGFGLFTINNDTLPPGRIHAIEVTQPILWRPAGWWMIRINRAGHASSHGGAGQPHTLLLPVGRVADVERVLGLLLPGLAVASPTDASDQQQLQRLVLAGLTARHGAGFSSTPARGFWLRPLSWRRTGFAVTPDAVLLRTGFVWRRLSVVPLARLQSLHVTQGPVRRVLDLAALDFNTIAGPVRAKLGVIDRRAAVAAFTELSAGAVLAARADDSHRWAGRATPALHASDDNPLVPLLPTPEHPETDR</sequence>
<evidence type="ECO:0000313" key="5">
    <source>
        <dbReference type="Proteomes" id="UP000306192"/>
    </source>
</evidence>
<dbReference type="PANTHER" id="PTHR34473:SF2">
    <property type="entry name" value="UPF0699 TRANSMEMBRANE PROTEIN YDBT"/>
    <property type="match status" value="1"/>
</dbReference>
<organism evidence="4 5">
    <name type="scientific">Subtercola vilae</name>
    <dbReference type="NCBI Taxonomy" id="2056433"/>
    <lineage>
        <taxon>Bacteria</taxon>
        <taxon>Bacillati</taxon>
        <taxon>Actinomycetota</taxon>
        <taxon>Actinomycetes</taxon>
        <taxon>Micrococcales</taxon>
        <taxon>Microbacteriaceae</taxon>
        <taxon>Subtercola</taxon>
    </lineage>
</organism>
<reference evidence="4 5" key="1">
    <citation type="journal article" date="2019" name="Microorganisms">
        <title>Systematic Affiliation and Genome Analysis of Subtercola vilae DB165(T) with Particular Emphasis on Cold Adaptation of an Isolate from a High-Altitude Cold Volcano Lake.</title>
        <authorList>
            <person name="Villalobos A.S."/>
            <person name="Wiese J."/>
            <person name="Imhoff J.F."/>
            <person name="Dorador C."/>
            <person name="Keller A."/>
            <person name="Hentschel U."/>
        </authorList>
    </citation>
    <scope>NUCLEOTIDE SEQUENCE [LARGE SCALE GENOMIC DNA]</scope>
    <source>
        <strain evidence="4 5">DB165</strain>
    </source>
</reference>
<dbReference type="AlphaFoldDB" id="A0A4T2CDK0"/>
<keyword evidence="2" id="KW-1133">Transmembrane helix</keyword>
<proteinExistence type="predicted"/>
<evidence type="ECO:0000256" key="2">
    <source>
        <dbReference type="SAM" id="Phobius"/>
    </source>
</evidence>
<keyword evidence="2" id="KW-0812">Transmembrane</keyword>
<evidence type="ECO:0000259" key="3">
    <source>
        <dbReference type="Pfam" id="PF03703"/>
    </source>
</evidence>
<dbReference type="EMBL" id="QYRT01000003">
    <property type="protein sequence ID" value="TIH40418.1"/>
    <property type="molecule type" value="Genomic_DNA"/>
</dbReference>
<feature type="compositionally biased region" description="Gly residues" evidence="1">
    <location>
        <begin position="86"/>
        <end position="105"/>
    </location>
</feature>
<accession>A0A4T2CDK0</accession>
<gene>
    <name evidence="4" type="ORF">D4765_02395</name>
</gene>
<evidence type="ECO:0000313" key="4">
    <source>
        <dbReference type="EMBL" id="TIH40418.1"/>
    </source>
</evidence>
<keyword evidence="5" id="KW-1185">Reference proteome</keyword>
<feature type="compositionally biased region" description="Polar residues" evidence="1">
    <location>
        <begin position="1"/>
        <end position="10"/>
    </location>
</feature>
<name>A0A4T2CDK0_9MICO</name>
<feature type="region of interest" description="Disordered" evidence="1">
    <location>
        <begin position="587"/>
        <end position="610"/>
    </location>
</feature>
<feature type="domain" description="YdbS-like PH" evidence="3">
    <location>
        <begin position="144"/>
        <end position="222"/>
    </location>
</feature>
<comment type="caution">
    <text evidence="4">The sequence shown here is derived from an EMBL/GenBank/DDBJ whole genome shotgun (WGS) entry which is preliminary data.</text>
</comment>
<dbReference type="PANTHER" id="PTHR34473">
    <property type="entry name" value="UPF0699 TRANSMEMBRANE PROTEIN YDBS"/>
    <property type="match status" value="1"/>
</dbReference>
<feature type="region of interest" description="Disordered" evidence="1">
    <location>
        <begin position="1"/>
        <end position="35"/>
    </location>
</feature>
<feature type="transmembrane region" description="Helical" evidence="2">
    <location>
        <begin position="296"/>
        <end position="316"/>
    </location>
</feature>
<evidence type="ECO:0000256" key="1">
    <source>
        <dbReference type="SAM" id="MobiDB-lite"/>
    </source>
</evidence>
<dbReference type="Pfam" id="PF03703">
    <property type="entry name" value="bPH_2"/>
    <property type="match status" value="2"/>
</dbReference>
<feature type="domain" description="YdbS-like PH" evidence="3">
    <location>
        <begin position="486"/>
        <end position="552"/>
    </location>
</feature>
<feature type="region of interest" description="Disordered" evidence="1">
    <location>
        <begin position="85"/>
        <end position="105"/>
    </location>
</feature>
<feature type="transmembrane region" description="Helical" evidence="2">
    <location>
        <begin position="124"/>
        <end position="144"/>
    </location>
</feature>
<dbReference type="InterPro" id="IPR005182">
    <property type="entry name" value="YdbS-like_PH"/>
</dbReference>
<feature type="transmembrane region" description="Helical" evidence="2">
    <location>
        <begin position="322"/>
        <end position="343"/>
    </location>
</feature>
<protein>
    <recommendedName>
        <fullName evidence="3">YdbS-like PH domain-containing protein</fullName>
    </recommendedName>
</protein>
<dbReference type="Proteomes" id="UP000306192">
    <property type="component" value="Unassembled WGS sequence"/>
</dbReference>